<dbReference type="AlphaFoldDB" id="A0A2W4RJ35"/>
<name>A0A2W4RJ35_9GAMM</name>
<feature type="domain" description="PIN" evidence="1">
    <location>
        <begin position="16"/>
        <end position="132"/>
    </location>
</feature>
<dbReference type="SUPFAM" id="SSF88723">
    <property type="entry name" value="PIN domain-like"/>
    <property type="match status" value="1"/>
</dbReference>
<evidence type="ECO:0000313" key="2">
    <source>
        <dbReference type="EMBL" id="PZN79778.1"/>
    </source>
</evidence>
<accession>A0A2W4RJ35</accession>
<sequence length="150" mass="16441">MGDIGLGSLSMTGSKFVDTNILLYANDKTAGDKQRKSADLLKALWATHQGTLSTQVLQEFFYNATRKLTLPLNVPVARGIFQAYGAWLKGPVTDSTIIGAIDLHTSLGFSFWDSLIIKSALDNDCDTLYSEDMQHGQLIDGRLTVINPFI</sequence>
<evidence type="ECO:0000313" key="3">
    <source>
        <dbReference type="Proteomes" id="UP000249396"/>
    </source>
</evidence>
<dbReference type="Proteomes" id="UP000249396">
    <property type="component" value="Unassembled WGS sequence"/>
</dbReference>
<dbReference type="CDD" id="cd18692">
    <property type="entry name" value="PIN_VapC-like"/>
    <property type="match status" value="1"/>
</dbReference>
<evidence type="ECO:0000259" key="1">
    <source>
        <dbReference type="Pfam" id="PF01850"/>
    </source>
</evidence>
<protein>
    <submittedName>
        <fullName evidence="2">PIN domain nuclease</fullName>
    </submittedName>
</protein>
<dbReference type="InterPro" id="IPR029060">
    <property type="entry name" value="PIN-like_dom_sf"/>
</dbReference>
<dbReference type="EMBL" id="QJPH01000292">
    <property type="protein sequence ID" value="PZN79778.1"/>
    <property type="molecule type" value="Genomic_DNA"/>
</dbReference>
<dbReference type="Gene3D" id="3.40.50.1010">
    <property type="entry name" value="5'-nuclease"/>
    <property type="match status" value="1"/>
</dbReference>
<proteinExistence type="predicted"/>
<gene>
    <name evidence="2" type="ORF">DM484_10790</name>
</gene>
<dbReference type="InterPro" id="IPR002716">
    <property type="entry name" value="PIN_dom"/>
</dbReference>
<comment type="caution">
    <text evidence="2">The sequence shown here is derived from an EMBL/GenBank/DDBJ whole genome shotgun (WGS) entry which is preliminary data.</text>
</comment>
<dbReference type="Pfam" id="PF01850">
    <property type="entry name" value="PIN"/>
    <property type="match status" value="1"/>
</dbReference>
<organism evidence="2 3">
    <name type="scientific">Candidatus Methylumidiphilus alinenensis</name>
    <dbReference type="NCBI Taxonomy" id="2202197"/>
    <lineage>
        <taxon>Bacteria</taxon>
        <taxon>Pseudomonadati</taxon>
        <taxon>Pseudomonadota</taxon>
        <taxon>Gammaproteobacteria</taxon>
        <taxon>Methylococcales</taxon>
        <taxon>Candidatus Methylumidiphilus</taxon>
    </lineage>
</organism>
<reference evidence="2 3" key="1">
    <citation type="journal article" date="2018" name="Aquat. Microb. Ecol.">
        <title>Gammaproteobacterial methanotrophs dominate.</title>
        <authorList>
            <person name="Rissanen A.J."/>
            <person name="Saarenheimo J."/>
            <person name="Tiirola M."/>
            <person name="Peura S."/>
            <person name="Aalto S.L."/>
            <person name="Karvinen A."/>
            <person name="Nykanen H."/>
        </authorList>
    </citation>
    <scope>NUCLEOTIDE SEQUENCE [LARGE SCALE GENOMIC DNA]</scope>
    <source>
        <strain evidence="2">AMbin10</strain>
    </source>
</reference>